<dbReference type="InParanoid" id="A0A2P6NZV6"/>
<reference evidence="6 7" key="1">
    <citation type="journal article" date="2018" name="Genome Biol. Evol.">
        <title>Multiple Roots of Fruiting Body Formation in Amoebozoa.</title>
        <authorList>
            <person name="Hillmann F."/>
            <person name="Forbes G."/>
            <person name="Novohradska S."/>
            <person name="Ferling I."/>
            <person name="Riege K."/>
            <person name="Groth M."/>
            <person name="Westermann M."/>
            <person name="Marz M."/>
            <person name="Spaller T."/>
            <person name="Winckler T."/>
            <person name="Schaap P."/>
            <person name="Glockner G."/>
        </authorList>
    </citation>
    <scope>NUCLEOTIDE SEQUENCE [LARGE SCALE GENOMIC DNA]</scope>
    <source>
        <strain evidence="6 7">Jena</strain>
    </source>
</reference>
<dbReference type="EMBL" id="MDYQ01000003">
    <property type="protein sequence ID" value="PRP89491.1"/>
    <property type="molecule type" value="Genomic_DNA"/>
</dbReference>
<dbReference type="PROSITE" id="PS50009">
    <property type="entry name" value="RASGEF_CAT"/>
    <property type="match status" value="1"/>
</dbReference>
<keyword evidence="1 2" id="KW-0344">Guanine-nucleotide releasing factor</keyword>
<protein>
    <recommendedName>
        <fullName evidence="8">Ras guanine nucleotide exchange factor</fullName>
    </recommendedName>
</protein>
<dbReference type="Pfam" id="PF00617">
    <property type="entry name" value="RasGEF"/>
    <property type="match status" value="1"/>
</dbReference>
<dbReference type="CDD" id="cd00155">
    <property type="entry name" value="RasGEF"/>
    <property type="match status" value="1"/>
</dbReference>
<dbReference type="GO" id="GO:0005886">
    <property type="term" value="C:plasma membrane"/>
    <property type="evidence" value="ECO:0007669"/>
    <property type="project" value="TreeGrafter"/>
</dbReference>
<dbReference type="GO" id="GO:0007265">
    <property type="term" value="P:Ras protein signal transduction"/>
    <property type="evidence" value="ECO:0007669"/>
    <property type="project" value="TreeGrafter"/>
</dbReference>
<dbReference type="SMART" id="SM00147">
    <property type="entry name" value="RasGEF"/>
    <property type="match status" value="1"/>
</dbReference>
<dbReference type="GO" id="GO:0005085">
    <property type="term" value="F:guanyl-nucleotide exchange factor activity"/>
    <property type="evidence" value="ECO:0007669"/>
    <property type="project" value="UniProtKB-KW"/>
</dbReference>
<keyword evidence="3" id="KW-0472">Membrane</keyword>
<dbReference type="Proteomes" id="UP000241769">
    <property type="component" value="Unassembled WGS sequence"/>
</dbReference>
<dbReference type="SUPFAM" id="SSF48366">
    <property type="entry name" value="Ras GEF"/>
    <property type="match status" value="1"/>
</dbReference>
<feature type="transmembrane region" description="Helical" evidence="3">
    <location>
        <begin position="7"/>
        <end position="26"/>
    </location>
</feature>
<feature type="domain" description="N-terminal Ras-GEF" evidence="5">
    <location>
        <begin position="499"/>
        <end position="628"/>
    </location>
</feature>
<dbReference type="InterPro" id="IPR000651">
    <property type="entry name" value="Ras-like_Gua-exchang_fac_N"/>
</dbReference>
<dbReference type="InterPro" id="IPR023578">
    <property type="entry name" value="Ras_GEF_dom_sf"/>
</dbReference>
<evidence type="ECO:0000313" key="6">
    <source>
        <dbReference type="EMBL" id="PRP89491.1"/>
    </source>
</evidence>
<proteinExistence type="predicted"/>
<comment type="caution">
    <text evidence="6">The sequence shown here is derived from an EMBL/GenBank/DDBJ whole genome shotgun (WGS) entry which is preliminary data.</text>
</comment>
<feature type="domain" description="Ras-GEF" evidence="4">
    <location>
        <begin position="662"/>
        <end position="900"/>
    </location>
</feature>
<evidence type="ECO:0000256" key="1">
    <source>
        <dbReference type="ARBA" id="ARBA00022658"/>
    </source>
</evidence>
<dbReference type="PANTHER" id="PTHR23113">
    <property type="entry name" value="GUANINE NUCLEOTIDE EXCHANGE FACTOR"/>
    <property type="match status" value="1"/>
</dbReference>
<evidence type="ECO:0000259" key="4">
    <source>
        <dbReference type="PROSITE" id="PS50009"/>
    </source>
</evidence>
<name>A0A2P6NZV6_9EUKA</name>
<keyword evidence="7" id="KW-1185">Reference proteome</keyword>
<evidence type="ECO:0000256" key="3">
    <source>
        <dbReference type="SAM" id="Phobius"/>
    </source>
</evidence>
<dbReference type="AlphaFoldDB" id="A0A2P6NZV6"/>
<dbReference type="InterPro" id="IPR008937">
    <property type="entry name" value="Ras-like_GEF"/>
</dbReference>
<evidence type="ECO:0000256" key="2">
    <source>
        <dbReference type="PROSITE-ProRule" id="PRU00168"/>
    </source>
</evidence>
<keyword evidence="3" id="KW-1133">Transmembrane helix</keyword>
<dbReference type="STRING" id="1890364.A0A2P6NZV6"/>
<gene>
    <name evidence="6" type="ORF">PROFUN_01354</name>
</gene>
<accession>A0A2P6NZV6</accession>
<dbReference type="PROSITE" id="PS50212">
    <property type="entry name" value="RASGEF_NTER"/>
    <property type="match status" value="1"/>
</dbReference>
<sequence>MGDYRFRLFGLLLFLIYGFSFVIFYIKNAVEGSPQPPFDYIRPSRERPVRATTSISPLRALEKSLRQNLVSQIFESSVTTDEEIINTPEKELNRSSRAIFKTAYDQACGVISEITLGIARLQLNINSRDGSEMEKDLLLRNIKTFAEIIQNTVVPPVSATTKAAVRKPIPSFKTSSEMVTFFNKYSSNMAHISSSIFSRTQKHWREDLDHRAASICKSVAVFLEALAEKDPAKISNSFAQSNREISELLSGTSFSVLAHQSIASKDVSQASNLISLAVDGLKNVNKVEKDGSEEIEEVIKTAASVSAVMEKLAHALGNSADLSAPSVQVASSERGELQHSSSGIMNHLSMDFFLKAMHEFSVKLEERAVKAAGAITPEPSARDRVSDISREIRGAFVLLQVSIDEVSNESKLKKMIDGMKDIKQLNESGVFTPLPYLQLSAACNAIAENIAKLLDTVAHLKDLRRQESVRFTTMKPKKTTNIWERERGLKDIEFLQENGVTILRGGTFNQIVFHFLTTKDTVFVDHFILTLPGWRDPTEFIQKFNEFIQGPQNKVAEAILESTGKTLEEHRDHAMELLVRWVEEQSHVIARDTRNAVTELCKKEMSKETGPQKARRMYIAKRVMQSMRVSDITKLSSTIFDSSSLLSSMEKISCSKFIFQVPLEDIASQLTLLDHSIFASITNAELLDQCWNKDKTKHKAYHLNSMINRFNNVSLWAASLILWQYEPAERVECIQRFILLSEHLFNLKSYNSFFAIVAALQFTAINRILTKIFEGQSIQARKQALYNRLLDVMNPKGSFKQYRDLLNSVGDSPCVPFMGMYLTDLVFTDEGNIDFLDDNKVYINWQKQEMNGKIISKIMRAQKIKYDKLEINESLTPFLIELPHLHKDKLMPLSLLVQPREKAKV</sequence>
<dbReference type="InterPro" id="IPR001895">
    <property type="entry name" value="RASGEF_cat_dom"/>
</dbReference>
<dbReference type="PANTHER" id="PTHR23113:SF99">
    <property type="entry name" value="RASGEF DOMAIN-CONTAINING PROTEIN"/>
    <property type="match status" value="1"/>
</dbReference>
<dbReference type="OrthoDB" id="10254377at2759"/>
<dbReference type="Gene3D" id="1.10.840.10">
    <property type="entry name" value="Ras guanine-nucleotide exchange factors catalytic domain"/>
    <property type="match status" value="1"/>
</dbReference>
<evidence type="ECO:0008006" key="8">
    <source>
        <dbReference type="Google" id="ProtNLM"/>
    </source>
</evidence>
<dbReference type="InterPro" id="IPR036964">
    <property type="entry name" value="RASGEF_cat_dom_sf"/>
</dbReference>
<keyword evidence="3" id="KW-0812">Transmembrane</keyword>
<evidence type="ECO:0000313" key="7">
    <source>
        <dbReference type="Proteomes" id="UP000241769"/>
    </source>
</evidence>
<organism evidence="6 7">
    <name type="scientific">Planoprotostelium fungivorum</name>
    <dbReference type="NCBI Taxonomy" id="1890364"/>
    <lineage>
        <taxon>Eukaryota</taxon>
        <taxon>Amoebozoa</taxon>
        <taxon>Evosea</taxon>
        <taxon>Variosea</taxon>
        <taxon>Cavosteliida</taxon>
        <taxon>Cavosteliaceae</taxon>
        <taxon>Planoprotostelium</taxon>
    </lineage>
</organism>
<evidence type="ECO:0000259" key="5">
    <source>
        <dbReference type="PROSITE" id="PS50212"/>
    </source>
</evidence>